<proteinExistence type="predicted"/>
<organism evidence="2 3">
    <name type="scientific">Quillaja saponaria</name>
    <name type="common">Soap bark tree</name>
    <dbReference type="NCBI Taxonomy" id="32244"/>
    <lineage>
        <taxon>Eukaryota</taxon>
        <taxon>Viridiplantae</taxon>
        <taxon>Streptophyta</taxon>
        <taxon>Embryophyta</taxon>
        <taxon>Tracheophyta</taxon>
        <taxon>Spermatophyta</taxon>
        <taxon>Magnoliopsida</taxon>
        <taxon>eudicotyledons</taxon>
        <taxon>Gunneridae</taxon>
        <taxon>Pentapetalae</taxon>
        <taxon>rosids</taxon>
        <taxon>fabids</taxon>
        <taxon>Fabales</taxon>
        <taxon>Quillajaceae</taxon>
        <taxon>Quillaja</taxon>
    </lineage>
</organism>
<dbReference type="PANTHER" id="PTHR34023">
    <property type="entry name" value="RNASE H DOMAIN-CONTAINING PROTEIN"/>
    <property type="match status" value="1"/>
</dbReference>
<dbReference type="InterPro" id="IPR002156">
    <property type="entry name" value="RNaseH_domain"/>
</dbReference>
<dbReference type="Pfam" id="PF13456">
    <property type="entry name" value="RVT_3"/>
    <property type="match status" value="1"/>
</dbReference>
<dbReference type="Proteomes" id="UP001163823">
    <property type="component" value="Chromosome 3"/>
</dbReference>
<accession>A0AAD7Q5I1</accession>
<protein>
    <submittedName>
        <fullName evidence="2">Ribonuclease H</fullName>
    </submittedName>
</protein>
<reference evidence="2" key="1">
    <citation type="journal article" date="2023" name="Science">
        <title>Elucidation of the pathway for biosynthesis of saponin adjuvants from the soapbark tree.</title>
        <authorList>
            <person name="Reed J."/>
            <person name="Orme A."/>
            <person name="El-Demerdash A."/>
            <person name="Owen C."/>
            <person name="Martin L.B.B."/>
            <person name="Misra R.C."/>
            <person name="Kikuchi S."/>
            <person name="Rejzek M."/>
            <person name="Martin A.C."/>
            <person name="Harkess A."/>
            <person name="Leebens-Mack J."/>
            <person name="Louveau T."/>
            <person name="Stephenson M.J."/>
            <person name="Osbourn A."/>
        </authorList>
    </citation>
    <scope>NUCLEOTIDE SEQUENCE</scope>
    <source>
        <strain evidence="2">S10</strain>
    </source>
</reference>
<feature type="domain" description="RNase H type-1" evidence="1">
    <location>
        <begin position="3"/>
        <end position="70"/>
    </location>
</feature>
<keyword evidence="3" id="KW-1185">Reference proteome</keyword>
<comment type="caution">
    <text evidence="2">The sequence shown here is derived from an EMBL/GenBank/DDBJ whole genome shotgun (WGS) entry which is preliminary data.</text>
</comment>
<name>A0AAD7Q5I1_QUISA</name>
<dbReference type="GO" id="GO:0004523">
    <property type="term" value="F:RNA-DNA hybrid ribonuclease activity"/>
    <property type="evidence" value="ECO:0007669"/>
    <property type="project" value="InterPro"/>
</dbReference>
<dbReference type="GO" id="GO:0003676">
    <property type="term" value="F:nucleic acid binding"/>
    <property type="evidence" value="ECO:0007669"/>
    <property type="project" value="InterPro"/>
</dbReference>
<sequence length="101" mass="11856">MLVAWDMSFHKVLVEVNSVVVLQLVKEDTVKLNAYMLIIHDILRLINQNWEIQLYHRYWEGNRVANFLATLILDMHDNEMKWQHPPVSVRPFVEADSVGVA</sequence>
<dbReference type="PANTHER" id="PTHR34023:SF4">
    <property type="entry name" value="RNASE H TYPE-1 DOMAIN-CONTAINING PROTEIN"/>
    <property type="match status" value="1"/>
</dbReference>
<evidence type="ECO:0000313" key="2">
    <source>
        <dbReference type="EMBL" id="KAJ7975251.1"/>
    </source>
</evidence>
<gene>
    <name evidence="2" type="ORF">O6P43_005202</name>
</gene>
<dbReference type="AlphaFoldDB" id="A0AAD7Q5I1"/>
<evidence type="ECO:0000259" key="1">
    <source>
        <dbReference type="Pfam" id="PF13456"/>
    </source>
</evidence>
<dbReference type="KEGG" id="qsa:O6P43_005202"/>
<dbReference type="EMBL" id="JARAOO010000003">
    <property type="protein sequence ID" value="KAJ7975251.1"/>
    <property type="molecule type" value="Genomic_DNA"/>
</dbReference>
<evidence type="ECO:0000313" key="3">
    <source>
        <dbReference type="Proteomes" id="UP001163823"/>
    </source>
</evidence>